<dbReference type="GO" id="GO:0000287">
    <property type="term" value="F:magnesium ion binding"/>
    <property type="evidence" value="ECO:0007669"/>
    <property type="project" value="TreeGrafter"/>
</dbReference>
<evidence type="ECO:0000259" key="4">
    <source>
        <dbReference type="Pfam" id="PF03328"/>
    </source>
</evidence>
<protein>
    <submittedName>
        <fullName evidence="5">Citrate lyase beta subunit</fullName>
        <ecNumber evidence="5">4.1.3.6</ecNumber>
    </submittedName>
</protein>
<dbReference type="EC" id="4.1.3.6" evidence="5"/>
<keyword evidence="3" id="KW-0460">Magnesium</keyword>
<accession>Q704B1</accession>
<keyword evidence="2" id="KW-0479">Metal-binding</keyword>
<dbReference type="PANTHER" id="PTHR32308:SF0">
    <property type="entry name" value="HPCH_HPAI ALDOLASE_CITRATE LYASE DOMAIN-CONTAINING PROTEIN"/>
    <property type="match status" value="1"/>
</dbReference>
<dbReference type="InterPro" id="IPR015813">
    <property type="entry name" value="Pyrv/PenolPyrv_kinase-like_dom"/>
</dbReference>
<dbReference type="PIRSF" id="PIRSF015582">
    <property type="entry name" value="Cit_lyase_B"/>
    <property type="match status" value="1"/>
</dbReference>
<dbReference type="AlphaFoldDB" id="Q704B1"/>
<evidence type="ECO:0000256" key="3">
    <source>
        <dbReference type="ARBA" id="ARBA00022842"/>
    </source>
</evidence>
<dbReference type="PANTHER" id="PTHR32308">
    <property type="entry name" value="LYASE BETA SUBUNIT, PUTATIVE (AFU_ORTHOLOGUE AFUA_4G13030)-RELATED"/>
    <property type="match status" value="1"/>
</dbReference>
<proteinExistence type="predicted"/>
<reference evidence="5" key="1">
    <citation type="journal article" date="2004" name="J. Bacteriol.">
        <title>Reconstruction of the central carbohydrate metabolism of Thermoproteus tenax using genomic and biochemical data.</title>
        <authorList>
            <person name="Siebers B."/>
            <person name="Tjaden B."/>
            <person name="Michalke K."/>
            <person name="Doerr C."/>
            <person name="Ahmed H."/>
            <person name="Zaparty M."/>
            <person name="Gordon P."/>
            <person name="Sensen C.W."/>
            <person name="Zibat A."/>
            <person name="Klenk H.P."/>
            <person name="Schuster S.C."/>
            <person name="Hensel R."/>
        </authorList>
    </citation>
    <scope>NUCLEOTIDE SEQUENCE</scope>
</reference>
<dbReference type="InterPro" id="IPR011206">
    <property type="entry name" value="Citrate_lyase_beta/mcl1/mcl2"/>
</dbReference>
<comment type="cofactor">
    <cofactor evidence="1">
        <name>Mg(2+)</name>
        <dbReference type="ChEBI" id="CHEBI:18420"/>
    </cofactor>
</comment>
<dbReference type="Gene3D" id="3.20.20.60">
    <property type="entry name" value="Phosphoenolpyruvate-binding domains"/>
    <property type="match status" value="1"/>
</dbReference>
<gene>
    <name evidence="5" type="primary">citE</name>
</gene>
<dbReference type="SUPFAM" id="SSF51621">
    <property type="entry name" value="Phosphoenolpyruvate/pyruvate domain"/>
    <property type="match status" value="1"/>
</dbReference>
<organism evidence="5">
    <name type="scientific">Thermoproteus tenax</name>
    <dbReference type="NCBI Taxonomy" id="2271"/>
    <lineage>
        <taxon>Archaea</taxon>
        <taxon>Thermoproteota</taxon>
        <taxon>Thermoprotei</taxon>
        <taxon>Thermoproteales</taxon>
        <taxon>Thermoproteaceae</taxon>
        <taxon>Thermoproteus</taxon>
    </lineage>
</organism>
<dbReference type="GO" id="GO:0016829">
    <property type="term" value="F:lyase activity"/>
    <property type="evidence" value="ECO:0007669"/>
    <property type="project" value="UniProtKB-KW"/>
</dbReference>
<feature type="domain" description="HpcH/HpaI aldolase/citrate lyase" evidence="4">
    <location>
        <begin position="63"/>
        <end position="268"/>
    </location>
</feature>
<name>Q704B1_THETE</name>
<evidence type="ECO:0000256" key="1">
    <source>
        <dbReference type="ARBA" id="ARBA00001946"/>
    </source>
</evidence>
<dbReference type="InterPro" id="IPR005000">
    <property type="entry name" value="Aldolase/citrate-lyase_domain"/>
</dbReference>
<dbReference type="GO" id="GO:0006107">
    <property type="term" value="P:oxaloacetate metabolic process"/>
    <property type="evidence" value="ECO:0007669"/>
    <property type="project" value="TreeGrafter"/>
</dbReference>
<dbReference type="Pfam" id="PF03328">
    <property type="entry name" value="HpcH_HpaI"/>
    <property type="match status" value="1"/>
</dbReference>
<evidence type="ECO:0000313" key="5">
    <source>
        <dbReference type="EMBL" id="CAF18483.1"/>
    </source>
</evidence>
<keyword evidence="5" id="KW-0456">Lyase</keyword>
<evidence type="ECO:0000256" key="2">
    <source>
        <dbReference type="ARBA" id="ARBA00022723"/>
    </source>
</evidence>
<dbReference type="EMBL" id="AJ621302">
    <property type="protein sequence ID" value="CAF18483.1"/>
    <property type="molecule type" value="Genomic_DNA"/>
</dbReference>
<sequence length="334" mass="38024">MGLYRLKRSQDSGSKASVAWIIEWLKSPRCRRKLYRDIEESGGRRQENIRTNREGGNKGMIRRSQLYVPGNNERMIRKAALELSPDSVILDLEDSVPPEEKDIARDLLMRIVPQLDWGTKEVCVRVNPMWTPYFYKDIELVLKLDVVKCVVVPKAEVPLDFVYQATGRSVEPLIETARGFIKMEEIVRSEGVAAVSYGVADFALSVGGHHRAYEGNQAIKTLVVAAARAYGVEPIDKVYFDLKDLEGFRRECAEAKALGFVGKQVIHPSQIPIANEVFSPTEEEIRQAEKIVKAYEEARARGRGAIRVDDQLVDYVHYQLARRLLEYARRTQSR</sequence>
<dbReference type="InterPro" id="IPR040442">
    <property type="entry name" value="Pyrv_kinase-like_dom_sf"/>
</dbReference>